<evidence type="ECO:0000313" key="2">
    <source>
        <dbReference type="EMBL" id="KAK0709241.1"/>
    </source>
</evidence>
<keyword evidence="3" id="KW-1185">Reference proteome</keyword>
<dbReference type="RefSeq" id="XP_060292545.1">
    <property type="nucleotide sequence ID" value="XM_060434805.1"/>
</dbReference>
<dbReference type="AlphaFoldDB" id="A0AA40A4M5"/>
<reference evidence="2" key="1">
    <citation type="submission" date="2023-06" db="EMBL/GenBank/DDBJ databases">
        <title>Genome-scale phylogeny and comparative genomics of the fungal order Sordariales.</title>
        <authorList>
            <consortium name="Lawrence Berkeley National Laboratory"/>
            <person name="Hensen N."/>
            <person name="Bonometti L."/>
            <person name="Westerberg I."/>
            <person name="Brannstrom I.O."/>
            <person name="Guillou S."/>
            <person name="Cros-Aarteil S."/>
            <person name="Calhoun S."/>
            <person name="Haridas S."/>
            <person name="Kuo A."/>
            <person name="Mondo S."/>
            <person name="Pangilinan J."/>
            <person name="Riley R."/>
            <person name="LaButti K."/>
            <person name="Andreopoulos B."/>
            <person name="Lipzen A."/>
            <person name="Chen C."/>
            <person name="Yanf M."/>
            <person name="Daum C."/>
            <person name="Ng V."/>
            <person name="Clum A."/>
            <person name="Steindorff A."/>
            <person name="Ohm R."/>
            <person name="Martin F."/>
            <person name="Silar P."/>
            <person name="Natvig D."/>
            <person name="Lalanne C."/>
            <person name="Gautier V."/>
            <person name="Ament-velasquez S.L."/>
            <person name="Kruys A."/>
            <person name="Hutchinson M.I."/>
            <person name="Powell A.J."/>
            <person name="Barry K."/>
            <person name="Miller A.N."/>
            <person name="Grigoriev I.V."/>
            <person name="Debuchy R."/>
            <person name="Gladieux P."/>
            <person name="Thoren M.H."/>
            <person name="Johannesson H."/>
        </authorList>
    </citation>
    <scope>NUCLEOTIDE SEQUENCE</scope>
    <source>
        <strain evidence="2">SMH2392-1A</strain>
    </source>
</reference>
<dbReference type="GeneID" id="85318075"/>
<sequence>MQPSDLPHLAPSQRRNAWKTIKTYGAVGTPHTGCLVIDCTKHEQNITLRSEILIPLFFIRNCLNKVPKKCSGRTLPAIGFSIGHDTARITQMWCGTKGRVTFRQSRVLKLDYPLLNRDAKDIFLLLRWMTCTPIDADGTNPPLVKKKISRVSGSLPTTGSPLRSMATIPHHLANAPAVSSPLKTSNTPGANVLEEGKTATGTKVLATNPGVSTTSTHPVAASPEKATTTKANPVIALK</sequence>
<name>A0AA40A4M5_9PEZI</name>
<feature type="region of interest" description="Disordered" evidence="1">
    <location>
        <begin position="177"/>
        <end position="238"/>
    </location>
</feature>
<dbReference type="Proteomes" id="UP001172101">
    <property type="component" value="Unassembled WGS sequence"/>
</dbReference>
<gene>
    <name evidence="2" type="ORF">B0T26DRAFT_399633</name>
</gene>
<accession>A0AA40A4M5</accession>
<dbReference type="EMBL" id="JAUIRO010000006">
    <property type="protein sequence ID" value="KAK0709241.1"/>
    <property type="molecule type" value="Genomic_DNA"/>
</dbReference>
<evidence type="ECO:0000313" key="3">
    <source>
        <dbReference type="Proteomes" id="UP001172101"/>
    </source>
</evidence>
<protein>
    <submittedName>
        <fullName evidence="2">Uncharacterized protein</fullName>
    </submittedName>
</protein>
<evidence type="ECO:0000256" key="1">
    <source>
        <dbReference type="SAM" id="MobiDB-lite"/>
    </source>
</evidence>
<comment type="caution">
    <text evidence="2">The sequence shown here is derived from an EMBL/GenBank/DDBJ whole genome shotgun (WGS) entry which is preliminary data.</text>
</comment>
<proteinExistence type="predicted"/>
<organism evidence="2 3">
    <name type="scientific">Lasiosphaeria miniovina</name>
    <dbReference type="NCBI Taxonomy" id="1954250"/>
    <lineage>
        <taxon>Eukaryota</taxon>
        <taxon>Fungi</taxon>
        <taxon>Dikarya</taxon>
        <taxon>Ascomycota</taxon>
        <taxon>Pezizomycotina</taxon>
        <taxon>Sordariomycetes</taxon>
        <taxon>Sordariomycetidae</taxon>
        <taxon>Sordariales</taxon>
        <taxon>Lasiosphaeriaceae</taxon>
        <taxon>Lasiosphaeria</taxon>
    </lineage>
</organism>